<dbReference type="CDD" id="cd02932">
    <property type="entry name" value="OYE_YqiM_FMN"/>
    <property type="match status" value="1"/>
</dbReference>
<evidence type="ECO:0000256" key="2">
    <source>
        <dbReference type="ARBA" id="ARBA00022630"/>
    </source>
</evidence>
<keyword evidence="4" id="KW-0521">NADP</keyword>
<dbReference type="InterPro" id="IPR044152">
    <property type="entry name" value="YqjM-like"/>
</dbReference>
<gene>
    <name evidence="7" type="ORF">EC580_11505</name>
</gene>
<evidence type="ECO:0000256" key="5">
    <source>
        <dbReference type="ARBA" id="ARBA00023002"/>
    </source>
</evidence>
<proteinExistence type="predicted"/>
<accession>A0A3M8QY51</accession>
<keyword evidence="2" id="KW-0285">Flavoprotein</keyword>
<dbReference type="GO" id="GO:0050661">
    <property type="term" value="F:NADP binding"/>
    <property type="evidence" value="ECO:0007669"/>
    <property type="project" value="InterPro"/>
</dbReference>
<dbReference type="Pfam" id="PF00724">
    <property type="entry name" value="Oxidored_FMN"/>
    <property type="match status" value="1"/>
</dbReference>
<sequence length="360" mass="38924">MSPASHLFSPWQQRSLRIRNRICASPMCQYSTPDGVARDWHMVHLGSRAVGGAGLVMVEASGISPEGRISPQDLGIWNDSQAEALRPIAAFMRGQGTTPAIQIAHAGRKASTAAPFHGGRPIAPKDGGWQPVAPSAIAFSAEHTLPRAMEAADFQQILEDFQAAARRALAAGFQVLEIHMAHGYLLHSFLSPISNQREDRYGGSLENRMRFPLEVAAALRTIWPDDLPLWVRISASDWVEGGWDIEQSITLSTALKKLGVDAIDCSSGGMTPDARIPAAPGFQTAFAAAIRHTVGIPTVAVGLITAAAQAEHILVTEQADAVSLAREMLRDPYWPLHAALALGDDLAWPQQYDRAKPHHR</sequence>
<protein>
    <submittedName>
        <fullName evidence="7">NADH:flavin oxidoreductase/NADH oxidase</fullName>
    </submittedName>
</protein>
<dbReference type="GO" id="GO:0003959">
    <property type="term" value="F:NADPH dehydrogenase activity"/>
    <property type="evidence" value="ECO:0007669"/>
    <property type="project" value="InterPro"/>
</dbReference>
<evidence type="ECO:0000313" key="7">
    <source>
        <dbReference type="EMBL" id="RNF59410.1"/>
    </source>
</evidence>
<keyword evidence="3" id="KW-0288">FMN</keyword>
<dbReference type="PANTHER" id="PTHR43303">
    <property type="entry name" value="NADPH DEHYDROGENASE C23G7.10C-RELATED"/>
    <property type="match status" value="1"/>
</dbReference>
<evidence type="ECO:0000256" key="3">
    <source>
        <dbReference type="ARBA" id="ARBA00022643"/>
    </source>
</evidence>
<dbReference type="InterPro" id="IPR013785">
    <property type="entry name" value="Aldolase_TIM"/>
</dbReference>
<name>A0A3M8QY51_9PROT</name>
<feature type="domain" description="NADH:flavin oxidoreductase/NADH oxidase N-terminal" evidence="6">
    <location>
        <begin position="7"/>
        <end position="338"/>
    </location>
</feature>
<dbReference type="SUPFAM" id="SSF51395">
    <property type="entry name" value="FMN-linked oxidoreductases"/>
    <property type="match status" value="1"/>
</dbReference>
<dbReference type="InterPro" id="IPR001155">
    <property type="entry name" value="OxRdtase_FMN_N"/>
</dbReference>
<dbReference type="EMBL" id="RIZI01000186">
    <property type="protein sequence ID" value="RNF59410.1"/>
    <property type="molecule type" value="Genomic_DNA"/>
</dbReference>
<comment type="cofactor">
    <cofactor evidence="1">
        <name>FMN</name>
        <dbReference type="ChEBI" id="CHEBI:58210"/>
    </cofactor>
</comment>
<organism evidence="7">
    <name type="scientific">Acidithiobacillus sulfuriphilus</name>
    <dbReference type="NCBI Taxonomy" id="1867749"/>
    <lineage>
        <taxon>Bacteria</taxon>
        <taxon>Pseudomonadati</taxon>
        <taxon>Pseudomonadota</taxon>
        <taxon>Acidithiobacillia</taxon>
        <taxon>Acidithiobacillales</taxon>
        <taxon>Acidithiobacillaceae</taxon>
        <taxon>Acidithiobacillus</taxon>
    </lineage>
</organism>
<evidence type="ECO:0000256" key="1">
    <source>
        <dbReference type="ARBA" id="ARBA00001917"/>
    </source>
</evidence>
<evidence type="ECO:0000256" key="4">
    <source>
        <dbReference type="ARBA" id="ARBA00022857"/>
    </source>
</evidence>
<dbReference type="GO" id="GO:0010181">
    <property type="term" value="F:FMN binding"/>
    <property type="evidence" value="ECO:0007669"/>
    <property type="project" value="InterPro"/>
</dbReference>
<dbReference type="AlphaFoldDB" id="A0A3M8QY51"/>
<dbReference type="OrthoDB" id="5297124at2"/>
<keyword evidence="5" id="KW-0560">Oxidoreductase</keyword>
<comment type="caution">
    <text evidence="7">The sequence shown here is derived from an EMBL/GenBank/DDBJ whole genome shotgun (WGS) entry which is preliminary data.</text>
</comment>
<dbReference type="RefSeq" id="WP_123105184.1">
    <property type="nucleotide sequence ID" value="NZ_CP127527.1"/>
</dbReference>
<dbReference type="Gene3D" id="3.20.20.70">
    <property type="entry name" value="Aldolase class I"/>
    <property type="match status" value="1"/>
</dbReference>
<dbReference type="PANTHER" id="PTHR43303:SF4">
    <property type="entry name" value="NADPH DEHYDROGENASE C23G7.10C-RELATED"/>
    <property type="match status" value="1"/>
</dbReference>
<reference evidence="7" key="1">
    <citation type="submission" date="2018-10" db="EMBL/GenBank/DDBJ databases">
        <title>Acidithiobacillus sulfuriphilus sp. nov.: an extremely acidophilic sulfur-oxidizing chemolithotroph isolated from a neutral pH environment.</title>
        <authorList>
            <person name="Falagan C."/>
            <person name="Moya-Beltran A."/>
            <person name="Quatrini R."/>
            <person name="Johnson D.B."/>
        </authorList>
    </citation>
    <scope>NUCLEOTIDE SEQUENCE [LARGE SCALE GENOMIC DNA]</scope>
    <source>
        <strain evidence="7">CJ-2</strain>
    </source>
</reference>
<evidence type="ECO:0000259" key="6">
    <source>
        <dbReference type="Pfam" id="PF00724"/>
    </source>
</evidence>